<gene>
    <name evidence="12" type="ORF">BD847_2265</name>
</gene>
<dbReference type="InterPro" id="IPR003594">
    <property type="entry name" value="HATPase_dom"/>
</dbReference>
<dbReference type="SUPFAM" id="SSF55874">
    <property type="entry name" value="ATPase domain of HSP90 chaperone/DNA topoisomerase II/histidine kinase"/>
    <property type="match status" value="1"/>
</dbReference>
<dbReference type="InterPro" id="IPR005467">
    <property type="entry name" value="His_kinase_dom"/>
</dbReference>
<name>A0A3D9FXN2_9FLAO</name>
<evidence type="ECO:0000256" key="4">
    <source>
        <dbReference type="ARBA" id="ARBA00022553"/>
    </source>
</evidence>
<evidence type="ECO:0000313" key="13">
    <source>
        <dbReference type="Proteomes" id="UP000257004"/>
    </source>
</evidence>
<dbReference type="InterPro" id="IPR003661">
    <property type="entry name" value="HisK_dim/P_dom"/>
</dbReference>
<dbReference type="InterPro" id="IPR036890">
    <property type="entry name" value="HATPase_C_sf"/>
</dbReference>
<keyword evidence="4" id="KW-0597">Phosphoprotein</keyword>
<keyword evidence="5" id="KW-0808">Transferase</keyword>
<dbReference type="Pfam" id="PF00512">
    <property type="entry name" value="HisKA"/>
    <property type="match status" value="1"/>
</dbReference>
<evidence type="ECO:0000256" key="9">
    <source>
        <dbReference type="ARBA" id="ARBA00023136"/>
    </source>
</evidence>
<dbReference type="SUPFAM" id="SSF47384">
    <property type="entry name" value="Homodimeric domain of signal transducing histidine kinase"/>
    <property type="match status" value="1"/>
</dbReference>
<evidence type="ECO:0000256" key="2">
    <source>
        <dbReference type="ARBA" id="ARBA00004370"/>
    </source>
</evidence>
<dbReference type="RefSeq" id="WP_244201585.1">
    <property type="nucleotide sequence ID" value="NZ_QRDQ01000008.1"/>
</dbReference>
<reference evidence="12 13" key="1">
    <citation type="submission" date="2018-07" db="EMBL/GenBank/DDBJ databases">
        <title>Genomic Encyclopedia of Archaeal and Bacterial Type Strains, Phase II (KMG-II): from individual species to whole genera.</title>
        <authorList>
            <person name="Goeker M."/>
        </authorList>
    </citation>
    <scope>NUCLEOTIDE SEQUENCE [LARGE SCALE GENOMIC DNA]</scope>
    <source>
        <strain evidence="12 13">DSM 25795</strain>
    </source>
</reference>
<evidence type="ECO:0000259" key="11">
    <source>
        <dbReference type="PROSITE" id="PS50109"/>
    </source>
</evidence>
<dbReference type="Proteomes" id="UP000257004">
    <property type="component" value="Unassembled WGS sequence"/>
</dbReference>
<evidence type="ECO:0000256" key="1">
    <source>
        <dbReference type="ARBA" id="ARBA00000085"/>
    </source>
</evidence>
<keyword evidence="9 10" id="KW-0472">Membrane</keyword>
<dbReference type="Gene3D" id="1.10.287.130">
    <property type="match status" value="1"/>
</dbReference>
<dbReference type="Pfam" id="PF02518">
    <property type="entry name" value="HATPase_c"/>
    <property type="match status" value="1"/>
</dbReference>
<dbReference type="AlphaFoldDB" id="A0A3D9FXN2"/>
<dbReference type="SMART" id="SM00387">
    <property type="entry name" value="HATPase_c"/>
    <property type="match status" value="1"/>
</dbReference>
<evidence type="ECO:0000256" key="10">
    <source>
        <dbReference type="SAM" id="Phobius"/>
    </source>
</evidence>
<dbReference type="PRINTS" id="PR00344">
    <property type="entry name" value="BCTRLSENSOR"/>
</dbReference>
<dbReference type="GO" id="GO:0000155">
    <property type="term" value="F:phosphorelay sensor kinase activity"/>
    <property type="evidence" value="ECO:0007669"/>
    <property type="project" value="InterPro"/>
</dbReference>
<evidence type="ECO:0000313" key="12">
    <source>
        <dbReference type="EMBL" id="RED25510.1"/>
    </source>
</evidence>
<proteinExistence type="predicted"/>
<dbReference type="PANTHER" id="PTHR45436">
    <property type="entry name" value="SENSOR HISTIDINE KINASE YKOH"/>
    <property type="match status" value="1"/>
</dbReference>
<dbReference type="CDD" id="cd00082">
    <property type="entry name" value="HisKA"/>
    <property type="match status" value="1"/>
</dbReference>
<keyword evidence="8 10" id="KW-1133">Transmembrane helix</keyword>
<evidence type="ECO:0000256" key="6">
    <source>
        <dbReference type="ARBA" id="ARBA00022692"/>
    </source>
</evidence>
<comment type="subcellular location">
    <subcellularLocation>
        <location evidence="2">Membrane</location>
    </subcellularLocation>
</comment>
<keyword evidence="6 10" id="KW-0812">Transmembrane</keyword>
<organism evidence="12 13">
    <name type="scientific">Flavobacterium cutihirudinis</name>
    <dbReference type="NCBI Taxonomy" id="1265740"/>
    <lineage>
        <taxon>Bacteria</taxon>
        <taxon>Pseudomonadati</taxon>
        <taxon>Bacteroidota</taxon>
        <taxon>Flavobacteriia</taxon>
        <taxon>Flavobacteriales</taxon>
        <taxon>Flavobacteriaceae</taxon>
        <taxon>Flavobacterium</taxon>
    </lineage>
</organism>
<dbReference type="InterPro" id="IPR004358">
    <property type="entry name" value="Sig_transdc_His_kin-like_C"/>
</dbReference>
<dbReference type="Gene3D" id="3.30.565.10">
    <property type="entry name" value="Histidine kinase-like ATPase, C-terminal domain"/>
    <property type="match status" value="1"/>
</dbReference>
<evidence type="ECO:0000256" key="7">
    <source>
        <dbReference type="ARBA" id="ARBA00022777"/>
    </source>
</evidence>
<evidence type="ECO:0000256" key="3">
    <source>
        <dbReference type="ARBA" id="ARBA00012438"/>
    </source>
</evidence>
<evidence type="ECO:0000256" key="5">
    <source>
        <dbReference type="ARBA" id="ARBA00022679"/>
    </source>
</evidence>
<dbReference type="EMBL" id="QRDQ01000008">
    <property type="protein sequence ID" value="RED25510.1"/>
    <property type="molecule type" value="Genomic_DNA"/>
</dbReference>
<protein>
    <recommendedName>
        <fullName evidence="3">histidine kinase</fullName>
        <ecNumber evidence="3">2.7.13.3</ecNumber>
    </recommendedName>
</protein>
<accession>A0A3D9FXN2</accession>
<sequence>MKIKHQLAIFNALTRLLVILILWLMLPILVENVVYHHINNSLLEKKKKFIEHLNQKEINDFLDNPGDSTETFSEFSTLHSEFLVLSRSPIKERHKNIVFSNDYRKIEGEENEYRILRYYFSYEGEGYQLEIGSSLSEVNDLTFVIRFFILVVFVVILIITFLADTVYIEYLLKPFYKIIDTKIRRVNEPEAFDHTPINAKSRDFRELDLVLNQMMDRIAELFKKEKQFISNVSHELLTPIALLKNKFENLLQNESLDDNAVDKIAGSLKTLDMLKKIINNLLLISRIENNQYEANEQINFYEIIDDLQSDFQDRMEDREIHFENLMKYNYDFIGNKTLIHILVYNLVTNAIKYNRPKGNISVEDGFEKGRYFVSIADSGLGMSEAHLEKIFKRFARISSDQDGQGLGLAIAESIASFHHIEIKVVSVINEGTTFTLLLPEVSKHN</sequence>
<keyword evidence="13" id="KW-1185">Reference proteome</keyword>
<dbReference type="EC" id="2.7.13.3" evidence="3"/>
<dbReference type="PROSITE" id="PS50109">
    <property type="entry name" value="HIS_KIN"/>
    <property type="match status" value="1"/>
</dbReference>
<comment type="catalytic activity">
    <reaction evidence="1">
        <text>ATP + protein L-histidine = ADP + protein N-phospho-L-histidine.</text>
        <dbReference type="EC" id="2.7.13.3"/>
    </reaction>
</comment>
<keyword evidence="7 12" id="KW-0418">Kinase</keyword>
<dbReference type="GO" id="GO:0005886">
    <property type="term" value="C:plasma membrane"/>
    <property type="evidence" value="ECO:0007669"/>
    <property type="project" value="TreeGrafter"/>
</dbReference>
<comment type="caution">
    <text evidence="12">The sequence shown here is derived from an EMBL/GenBank/DDBJ whole genome shotgun (WGS) entry which is preliminary data.</text>
</comment>
<dbReference type="InterPro" id="IPR036097">
    <property type="entry name" value="HisK_dim/P_sf"/>
</dbReference>
<feature type="domain" description="Histidine kinase" evidence="11">
    <location>
        <begin position="231"/>
        <end position="442"/>
    </location>
</feature>
<dbReference type="InterPro" id="IPR050428">
    <property type="entry name" value="TCS_sensor_his_kinase"/>
</dbReference>
<feature type="transmembrane region" description="Helical" evidence="10">
    <location>
        <begin position="12"/>
        <end position="30"/>
    </location>
</feature>
<evidence type="ECO:0000256" key="8">
    <source>
        <dbReference type="ARBA" id="ARBA00022989"/>
    </source>
</evidence>
<feature type="transmembrane region" description="Helical" evidence="10">
    <location>
        <begin position="143"/>
        <end position="163"/>
    </location>
</feature>
<dbReference type="PANTHER" id="PTHR45436:SF5">
    <property type="entry name" value="SENSOR HISTIDINE KINASE TRCS"/>
    <property type="match status" value="1"/>
</dbReference>
<dbReference type="SMART" id="SM00388">
    <property type="entry name" value="HisKA"/>
    <property type="match status" value="1"/>
</dbReference>